<dbReference type="Proteomes" id="UP001165568">
    <property type="component" value="Unassembled WGS sequence"/>
</dbReference>
<organism evidence="3 6">
    <name type="scientific">Brenneria izbisi</name>
    <dbReference type="NCBI Taxonomy" id="2939450"/>
    <lineage>
        <taxon>Bacteria</taxon>
        <taxon>Pseudomonadati</taxon>
        <taxon>Pseudomonadota</taxon>
        <taxon>Gammaproteobacteria</taxon>
        <taxon>Enterobacterales</taxon>
        <taxon>Pectobacteriaceae</taxon>
        <taxon>Brenneria</taxon>
    </lineage>
</organism>
<keyword evidence="5" id="KW-1185">Reference proteome</keyword>
<dbReference type="PANTHER" id="PTHR40606:SF1">
    <property type="entry name" value="UPF0339 PROTEIN YEGP"/>
    <property type="match status" value="1"/>
</dbReference>
<dbReference type="Proteomes" id="UP001165569">
    <property type="component" value="Unassembled WGS sequence"/>
</dbReference>
<dbReference type="InterPro" id="IPR036913">
    <property type="entry name" value="YegP-like_sf"/>
</dbReference>
<evidence type="ECO:0000313" key="5">
    <source>
        <dbReference type="Proteomes" id="UP001165568"/>
    </source>
</evidence>
<dbReference type="AlphaFoldDB" id="A0AA42C4F5"/>
<reference evidence="3" key="1">
    <citation type="submission" date="2022-04" db="EMBL/GenBank/DDBJ databases">
        <title>Brenneria sp. isolated from walnut trees in Serbia.</title>
        <authorList>
            <person name="Gasic K."/>
            <person name="Zlatkovic N."/>
            <person name="Kuzmanovic N."/>
        </authorList>
    </citation>
    <scope>NUCLEOTIDE SEQUENCE</scope>
    <source>
        <strain evidence="4">KBI 423</strain>
        <strain evidence="3">KBI 447</strain>
    </source>
</reference>
<evidence type="ECO:0000313" key="4">
    <source>
        <dbReference type="EMBL" id="MCV9881222.1"/>
    </source>
</evidence>
<dbReference type="InterPro" id="IPR051141">
    <property type="entry name" value="UPF0339_domain"/>
</dbReference>
<dbReference type="SUPFAM" id="SSF160113">
    <property type="entry name" value="YegP-like"/>
    <property type="match status" value="2"/>
</dbReference>
<evidence type="ECO:0000313" key="6">
    <source>
        <dbReference type="Proteomes" id="UP001165569"/>
    </source>
</evidence>
<protein>
    <submittedName>
        <fullName evidence="3">YegP family protein</fullName>
    </submittedName>
</protein>
<dbReference type="RefSeq" id="WP_264088943.1">
    <property type="nucleotide sequence ID" value="NZ_JAMPJT010000002.1"/>
</dbReference>
<comment type="similarity">
    <text evidence="1">Belongs to the UPF0339 family. Duplicated subfamily.</text>
</comment>
<dbReference type="EMBL" id="JAMPJT010000002">
    <property type="protein sequence ID" value="MCV9878214.1"/>
    <property type="molecule type" value="Genomic_DNA"/>
</dbReference>
<comment type="caution">
    <text evidence="3">The sequence shown here is derived from an EMBL/GenBank/DDBJ whole genome shotgun (WGS) entry which is preliminary data.</text>
</comment>
<feature type="domain" description="DUF1508" evidence="2">
    <location>
        <begin position="11"/>
        <end position="57"/>
    </location>
</feature>
<sequence>MSGKYEIYTGKNNQFYFRLKAGNGEVILASEGYTSKANCENGIESVRKNSPDDQRYERLTAQDGSPYFNLKAANHQVIGRSETYSSSQARENGIASVKKNGPHSIVFDITE</sequence>
<dbReference type="InterPro" id="IPR010879">
    <property type="entry name" value="DUF1508"/>
</dbReference>
<dbReference type="Gene3D" id="2.30.29.80">
    <property type="match status" value="1"/>
</dbReference>
<accession>A0AA42C4F5</accession>
<evidence type="ECO:0000313" key="3">
    <source>
        <dbReference type="EMBL" id="MCV9878214.1"/>
    </source>
</evidence>
<dbReference type="PANTHER" id="PTHR40606">
    <property type="match status" value="1"/>
</dbReference>
<dbReference type="Pfam" id="PF07411">
    <property type="entry name" value="DUF1508"/>
    <property type="match status" value="2"/>
</dbReference>
<name>A0AA42C4F5_9GAMM</name>
<evidence type="ECO:0000256" key="1">
    <source>
        <dbReference type="ARBA" id="ARBA00007576"/>
    </source>
</evidence>
<gene>
    <name evidence="3" type="ORF">NC803_05060</name>
    <name evidence="4" type="ORF">NC856_02870</name>
</gene>
<feature type="domain" description="DUF1508" evidence="2">
    <location>
        <begin position="62"/>
        <end position="104"/>
    </location>
</feature>
<evidence type="ECO:0000259" key="2">
    <source>
        <dbReference type="Pfam" id="PF07411"/>
    </source>
</evidence>
<proteinExistence type="inferred from homology"/>
<dbReference type="EMBL" id="JAMPJU010000002">
    <property type="protein sequence ID" value="MCV9881222.1"/>
    <property type="molecule type" value="Genomic_DNA"/>
</dbReference>